<accession>A0A6G2CNK9</accession>
<evidence type="ECO:0000256" key="3">
    <source>
        <dbReference type="ARBA" id="ARBA00022448"/>
    </source>
</evidence>
<dbReference type="AlphaFoldDB" id="A0A6G2CNK9"/>
<evidence type="ECO:0000256" key="6">
    <source>
        <dbReference type="ARBA" id="ARBA00022989"/>
    </source>
</evidence>
<name>A0A6G2CNK9_9FIRM</name>
<dbReference type="GO" id="GO:0005886">
    <property type="term" value="C:plasma membrane"/>
    <property type="evidence" value="ECO:0007669"/>
    <property type="project" value="UniProtKB-SubCell"/>
</dbReference>
<keyword evidence="6" id="KW-1133">Transmembrane helix</keyword>
<evidence type="ECO:0000256" key="4">
    <source>
        <dbReference type="ARBA" id="ARBA00022475"/>
    </source>
</evidence>
<keyword evidence="5" id="KW-0812">Transmembrane</keyword>
<organism evidence="8">
    <name type="scientific">Turicibacter sanguinis</name>
    <dbReference type="NCBI Taxonomy" id="154288"/>
    <lineage>
        <taxon>Bacteria</taxon>
        <taxon>Bacillati</taxon>
        <taxon>Bacillota</taxon>
        <taxon>Erysipelotrichia</taxon>
        <taxon>Erysipelotrichales</taxon>
        <taxon>Turicibacteraceae</taxon>
        <taxon>Turicibacter</taxon>
    </lineage>
</organism>
<reference evidence="8" key="1">
    <citation type="journal article" date="2019" name="Nat. Med.">
        <title>A library of human gut bacterial isolates paired with longitudinal multiomics data enables mechanistic microbiome research.</title>
        <authorList>
            <person name="Poyet M."/>
            <person name="Groussin M."/>
            <person name="Gibbons S.M."/>
            <person name="Avila-Pacheco J."/>
            <person name="Jiang X."/>
            <person name="Kearney S.M."/>
            <person name="Perrotta A.R."/>
            <person name="Berdy B."/>
            <person name="Zhao S."/>
            <person name="Lieberman T.D."/>
            <person name="Swanson P.K."/>
            <person name="Smith M."/>
            <person name="Roesemann S."/>
            <person name="Alexander J.E."/>
            <person name="Rich S.A."/>
            <person name="Livny J."/>
            <person name="Vlamakis H."/>
            <person name="Clish C."/>
            <person name="Bullock K."/>
            <person name="Deik A."/>
            <person name="Scott J."/>
            <person name="Pierce K.A."/>
            <person name="Xavier R.J."/>
            <person name="Alm E.J."/>
        </authorList>
    </citation>
    <scope>NUCLEOTIDE SEQUENCE</scope>
    <source>
        <strain evidence="8">BIOML-A179</strain>
    </source>
</reference>
<dbReference type="Pfam" id="PF01594">
    <property type="entry name" value="AI-2E_transport"/>
    <property type="match status" value="1"/>
</dbReference>
<comment type="similarity">
    <text evidence="2">Belongs to the autoinducer-2 exporter (AI-2E) (TC 2.A.86) family.</text>
</comment>
<proteinExistence type="inferred from homology"/>
<sequence>MKINWDKKYTTIAIYAFIVICFSIVFANIISKLDAFTGKMSQIMAVFQPFIIGFIIAYLINFILKFYEDRVFKKFIKGSKKSLRGVAVILSYLTASLIFYVFIQFVVPQLVESITGLVNDIPRYLYDMKVILEQTLNETDISPEYMTLINDKLTEITNWVLQLVTNLLPIIGGIVMAFASSVWNIILGIIISVYLLVDKEKFFALGKKVVVALFNDKHANIILNLANRTNLTFGKFIGGKIIDSAIIGVLTFIILTIFKMPYSLLISVIIGITNIIPFFGPFIGAIPSAIIILFISPIKAVWFGVIILVIQQIDGNIIGPKILGDSIGISAFWILFAILVAGKLFGLVGMIIGVPMFALIYSIVKDVIEIRLSKKGLPTDTTEYL</sequence>
<keyword evidence="4" id="KW-1003">Cell membrane</keyword>
<comment type="caution">
    <text evidence="8">The sequence shown here is derived from an EMBL/GenBank/DDBJ whole genome shotgun (WGS) entry which is preliminary data.</text>
</comment>
<protein>
    <submittedName>
        <fullName evidence="8">AI-2E family transporter</fullName>
    </submittedName>
</protein>
<gene>
    <name evidence="8" type="ORF">GMA64_08070</name>
</gene>
<keyword evidence="3" id="KW-0813">Transport</keyword>
<evidence type="ECO:0000256" key="1">
    <source>
        <dbReference type="ARBA" id="ARBA00004651"/>
    </source>
</evidence>
<evidence type="ECO:0000256" key="2">
    <source>
        <dbReference type="ARBA" id="ARBA00009773"/>
    </source>
</evidence>
<dbReference type="PANTHER" id="PTHR21716">
    <property type="entry name" value="TRANSMEMBRANE PROTEIN"/>
    <property type="match status" value="1"/>
</dbReference>
<dbReference type="EMBL" id="WMQV01000016">
    <property type="protein sequence ID" value="MTL94476.1"/>
    <property type="molecule type" value="Genomic_DNA"/>
</dbReference>
<dbReference type="GO" id="GO:0055085">
    <property type="term" value="P:transmembrane transport"/>
    <property type="evidence" value="ECO:0007669"/>
    <property type="project" value="TreeGrafter"/>
</dbReference>
<comment type="subcellular location">
    <subcellularLocation>
        <location evidence="1">Cell membrane</location>
        <topology evidence="1">Multi-pass membrane protein</topology>
    </subcellularLocation>
</comment>
<evidence type="ECO:0000256" key="7">
    <source>
        <dbReference type="ARBA" id="ARBA00023136"/>
    </source>
</evidence>
<evidence type="ECO:0000313" key="8">
    <source>
        <dbReference type="EMBL" id="MTL94476.1"/>
    </source>
</evidence>
<evidence type="ECO:0000256" key="5">
    <source>
        <dbReference type="ARBA" id="ARBA00022692"/>
    </source>
</evidence>
<dbReference type="InterPro" id="IPR002549">
    <property type="entry name" value="AI-2E-like"/>
</dbReference>
<keyword evidence="7" id="KW-0472">Membrane</keyword>
<dbReference type="PANTHER" id="PTHR21716:SF53">
    <property type="entry name" value="PERMEASE PERM-RELATED"/>
    <property type="match status" value="1"/>
</dbReference>
<dbReference type="RefSeq" id="WP_009607588.1">
    <property type="nucleotide sequence ID" value="NZ_CABJBH010000002.1"/>
</dbReference>